<name>A0ACD3QAA2_LARCR</name>
<accession>A0ACD3QAA2</accession>
<dbReference type="EMBL" id="CM011695">
    <property type="protein sequence ID" value="TMS03932.1"/>
    <property type="molecule type" value="Genomic_DNA"/>
</dbReference>
<proteinExistence type="predicted"/>
<organism evidence="1 2">
    <name type="scientific">Larimichthys crocea</name>
    <name type="common">Large yellow croaker</name>
    <name type="synonym">Pseudosciaena crocea</name>
    <dbReference type="NCBI Taxonomy" id="215358"/>
    <lineage>
        <taxon>Eukaryota</taxon>
        <taxon>Metazoa</taxon>
        <taxon>Chordata</taxon>
        <taxon>Craniata</taxon>
        <taxon>Vertebrata</taxon>
        <taxon>Euteleostomi</taxon>
        <taxon>Actinopterygii</taxon>
        <taxon>Neopterygii</taxon>
        <taxon>Teleostei</taxon>
        <taxon>Neoteleostei</taxon>
        <taxon>Acanthomorphata</taxon>
        <taxon>Eupercaria</taxon>
        <taxon>Sciaenidae</taxon>
        <taxon>Larimichthys</taxon>
    </lineage>
</organism>
<keyword evidence="2" id="KW-1185">Reference proteome</keyword>
<comment type="caution">
    <text evidence="1">The sequence shown here is derived from an EMBL/GenBank/DDBJ whole genome shotgun (WGS) entry which is preliminary data.</text>
</comment>
<protein>
    <submittedName>
        <fullName evidence="1">Uncharacterized protein</fullName>
    </submittedName>
</protein>
<sequence>MCVLLVVRTGDRQSVSQARCGSGANMGKLQQFEITFDKNKVVYSPGESISGTVTVKLGQSLQCKAIKVNCNGFCGVTTKVNDTAWTLEEQYFNSTISVADKGTLKQGEHKFPFKFLIPDSAPTSYEGNYGKIIYRVRVFIDTPRFAKDYNTEKAFYLLRPLNLNELPDIWGTCSSAVTQQFTYMLMKTGTVVMKAQTNMKGYTPGQIIQVMTNIHNQSGKNSGNMAASLMQRVTYETKKPTHDVRTIAEVEGGVVKAGKEVEWKEQIIVPPLPQSSLVGCDLIKIEYFVKVSLKSPDVMLTLPVHIGNVSLDNKLQKTAAPPSSAAAEATSAPTSTPDTSASTSATTPTLPPRPAPKPAPRPAPRARISSHNSPSAPPADYHQGAEGGTPVNDGYPNKRQSQLVSPHAFSYAPGLFFSQNQQNNGPATTPSAPTAPYPTEGASSMHHTHHPGTSSQDGGPRRCRTPDRAATATVSRWTATHRSKAATPTRGKQLHLQTRCCSDPQCPTAFNNQPLRRAMNPSGASEGPGPGGRLSMGTKGAKGGQAAQGAQRPTVKITPFHSSSIGKSDGALRGKRPAAAAASGKALTSPGSLFRDTPGRLTSPPVRERLTAGVTGAAGRSVAHAAGSGSMEATTGAKAQGSPLVVKSPKPPGRKAQRSSLTDSSKSGPPANTTPRHNQKDQERTAASTSNKPQSAVKKRKRKMGMYNLVPKKKAKVLKQQEKKEKPGVSVEKKPAEDEKAVVLPETPQAGEPKSQMEVEPGEGSRVEYTELTLDCLDLKAQEELLSPPLSGVAVDAEVTETDLAEELPLCCCRMETPYSGGNLSALDQTCMAMESTDGMLSRCQRRVMKQEMMRPSNTVHLLVLCEDHRAGMVKHQCCPGCGLFCRTGTFMECRPYGSISHRFHRDCASILKDLKFCPHCGEDASGAKEVTVLKADPSPSVPKSGPGPSLPAVPTVATLPSVPTTPAVPQILRAKKTSEPQRGREESPSRLKGEAAHRPKESLENILMALDDEK</sequence>
<evidence type="ECO:0000313" key="2">
    <source>
        <dbReference type="Proteomes" id="UP000793456"/>
    </source>
</evidence>
<reference evidence="1" key="1">
    <citation type="submission" date="2018-11" db="EMBL/GenBank/DDBJ databases">
        <title>The sequence and de novo assembly of Larimichthys crocea genome using PacBio and Hi-C technologies.</title>
        <authorList>
            <person name="Xu P."/>
            <person name="Chen B."/>
            <person name="Zhou Z."/>
            <person name="Ke Q."/>
            <person name="Wu Y."/>
            <person name="Bai H."/>
            <person name="Pu F."/>
        </authorList>
    </citation>
    <scope>NUCLEOTIDE SEQUENCE</scope>
    <source>
        <tissue evidence="1">Muscle</tissue>
    </source>
</reference>
<evidence type="ECO:0000313" key="1">
    <source>
        <dbReference type="EMBL" id="TMS03932.1"/>
    </source>
</evidence>
<dbReference type="Proteomes" id="UP000793456">
    <property type="component" value="Chromosome XXII"/>
</dbReference>
<gene>
    <name evidence="1" type="ORF">E3U43_000821</name>
</gene>